<accession>A0A951QJY3</accession>
<name>A0A951QJY3_9CYAN</name>
<comment type="caution">
    <text evidence="1">The sequence shown here is derived from an EMBL/GenBank/DDBJ whole genome shotgun (WGS) entry which is preliminary data.</text>
</comment>
<reference evidence="1" key="2">
    <citation type="journal article" date="2022" name="Microbiol. Resour. Announc.">
        <title>Metagenome Sequencing to Explore Phylogenomics of Terrestrial Cyanobacteria.</title>
        <authorList>
            <person name="Ward R.D."/>
            <person name="Stajich J.E."/>
            <person name="Johansen J.R."/>
            <person name="Huntemann M."/>
            <person name="Clum A."/>
            <person name="Foster B."/>
            <person name="Foster B."/>
            <person name="Roux S."/>
            <person name="Palaniappan K."/>
            <person name="Varghese N."/>
            <person name="Mukherjee S."/>
            <person name="Reddy T.B.K."/>
            <person name="Daum C."/>
            <person name="Copeland A."/>
            <person name="Chen I.A."/>
            <person name="Ivanova N.N."/>
            <person name="Kyrpides N.C."/>
            <person name="Shapiro N."/>
            <person name="Eloe-Fadrosh E.A."/>
            <person name="Pietrasiak N."/>
        </authorList>
    </citation>
    <scope>NUCLEOTIDE SEQUENCE</scope>
    <source>
        <strain evidence="1">GSE-NOS-MK-12-04C</strain>
    </source>
</reference>
<evidence type="ECO:0000313" key="1">
    <source>
        <dbReference type="EMBL" id="MBW4666751.1"/>
    </source>
</evidence>
<dbReference type="EMBL" id="JAHHGZ010000004">
    <property type="protein sequence ID" value="MBW4666751.1"/>
    <property type="molecule type" value="Genomic_DNA"/>
</dbReference>
<organism evidence="1 2">
    <name type="scientific">Cyanomargarita calcarea GSE-NOS-MK-12-04C</name>
    <dbReference type="NCBI Taxonomy" id="2839659"/>
    <lineage>
        <taxon>Bacteria</taxon>
        <taxon>Bacillati</taxon>
        <taxon>Cyanobacteriota</taxon>
        <taxon>Cyanophyceae</taxon>
        <taxon>Nostocales</taxon>
        <taxon>Cyanomargaritaceae</taxon>
        <taxon>Cyanomargarita</taxon>
    </lineage>
</organism>
<evidence type="ECO:0000313" key="2">
    <source>
        <dbReference type="Proteomes" id="UP000729701"/>
    </source>
</evidence>
<dbReference type="InterPro" id="IPR047589">
    <property type="entry name" value="DUF11_rpt"/>
</dbReference>
<dbReference type="AlphaFoldDB" id="A0A951QJY3"/>
<reference evidence="1" key="1">
    <citation type="submission" date="2021-05" db="EMBL/GenBank/DDBJ databases">
        <authorList>
            <person name="Pietrasiak N."/>
            <person name="Ward R."/>
            <person name="Stajich J.E."/>
            <person name="Kurbessoian T."/>
        </authorList>
    </citation>
    <scope>NUCLEOTIDE SEQUENCE</scope>
    <source>
        <strain evidence="1">GSE-NOS-MK-12-04C</strain>
    </source>
</reference>
<protein>
    <submittedName>
        <fullName evidence="1">DUF11 domain-containing protein</fullName>
    </submittedName>
</protein>
<sequence>MLLVGCNFHLQEFLGLTHTGLTQSGDEVEYTIYFLSDGNQPIINAKFCDPIPTGTTFVNDSFGSGSGIFLNLANTITPRTNGLDGDNGSFFSPVAPLSANNVCSNQTNPTGAVVVNLGDINNAIGSNFGFVRFRVKLD</sequence>
<dbReference type="NCBIfam" id="TIGR01451">
    <property type="entry name" value="B_ant_repeat"/>
    <property type="match status" value="1"/>
</dbReference>
<proteinExistence type="predicted"/>
<gene>
    <name evidence="1" type="ORF">KME60_04745</name>
</gene>
<dbReference type="Proteomes" id="UP000729701">
    <property type="component" value="Unassembled WGS sequence"/>
</dbReference>